<protein>
    <recommendedName>
        <fullName evidence="3">Glucokinase</fullName>
        <ecNumber evidence="3">2.7.1.2</ecNumber>
    </recommendedName>
    <alternativeName>
        <fullName evidence="3">Glucose kinase</fullName>
    </alternativeName>
</protein>
<accession>A0A7U6JH23</accession>
<evidence type="ECO:0000313" key="5">
    <source>
        <dbReference type="EMBL" id="BAO43328.1"/>
    </source>
</evidence>
<dbReference type="Gene3D" id="3.30.420.40">
    <property type="match status" value="1"/>
</dbReference>
<dbReference type="NCBIfam" id="TIGR00749">
    <property type="entry name" value="glk"/>
    <property type="match status" value="1"/>
</dbReference>
<comment type="similarity">
    <text evidence="3 4">Belongs to the bacterial glucokinase family.</text>
</comment>
<keyword evidence="2 3" id="KW-0418">Kinase</keyword>
<dbReference type="RefSeq" id="WP_144375133.1">
    <property type="nucleotide sequence ID" value="NZ_AP012273.1"/>
</dbReference>
<dbReference type="InterPro" id="IPR043129">
    <property type="entry name" value="ATPase_NBD"/>
</dbReference>
<sequence length="336" mass="36700">MNSRSSIRVLAGDIGGTKTRLAVMDVEGNGLRPLLEKTYSSREHASLRAIVQDFSGQHEYRVEAACFGIAGPVRDNVAKATNLPWRIDARELAEYFNIGPVTLINDLEANAWGIPALKAEDVFELHEGDSTASGNAAIIAAGTGLGEAGMYFDGQQLRPFATEGGHADFSPCGELEIELLRFLLEKHRHVSWERILAGSGLVNIHEFLRKHRKMATPKWLVEEMATSDPAAAISRAAQEQTDRGCEEALEMFVRLYGAEAGNLALKHMATGGVFIGGGIAPKILAWMRKGGFMHAFLDKGRMRPLLETMPVRVILNERTALYGPAIYAAQSIDKTI</sequence>
<dbReference type="GO" id="GO:0005524">
    <property type="term" value="F:ATP binding"/>
    <property type="evidence" value="ECO:0007669"/>
    <property type="project" value="UniProtKB-UniRule"/>
</dbReference>
<keyword evidence="3" id="KW-0963">Cytoplasm</keyword>
<evidence type="ECO:0000256" key="4">
    <source>
        <dbReference type="RuleBase" id="RU004046"/>
    </source>
</evidence>
<reference evidence="5 6" key="1">
    <citation type="journal article" date="2014" name="PLoS ONE">
        <title>Physiological and genomic features of a novel sulfur-oxidizing gammaproteobacterium belonging to a previously uncultivated symbiotic lineage isolated from a hydrothermal vent.</title>
        <authorList>
            <person name="Nunoura T."/>
            <person name="Takaki Y."/>
            <person name="Kazama H."/>
            <person name="Kakuta J."/>
            <person name="Shimamura S."/>
            <person name="Makita H."/>
            <person name="Hirai M."/>
            <person name="Miyazaki M."/>
            <person name="Takai K."/>
        </authorList>
    </citation>
    <scope>NUCLEOTIDE SEQUENCE [LARGE SCALE GENOMIC DNA]</scope>
    <source>
        <strain evidence="5 6">Hiromi1</strain>
    </source>
</reference>
<dbReference type="HAMAP" id="MF_00524">
    <property type="entry name" value="Glucokinase"/>
    <property type="match status" value="1"/>
</dbReference>
<dbReference type="AlphaFoldDB" id="A0A7U6JH23"/>
<name>A0A7U6JH23_9GAMM</name>
<keyword evidence="6" id="KW-1185">Reference proteome</keyword>
<feature type="binding site" evidence="3">
    <location>
        <begin position="12"/>
        <end position="17"/>
    </location>
    <ligand>
        <name>ATP</name>
        <dbReference type="ChEBI" id="CHEBI:30616"/>
    </ligand>
</feature>
<dbReference type="KEGG" id="tbn:TBH_C0382"/>
<keyword evidence="3" id="KW-0067">ATP-binding</keyword>
<dbReference type="Gene3D" id="3.40.367.20">
    <property type="match status" value="1"/>
</dbReference>
<dbReference type="GO" id="GO:0004340">
    <property type="term" value="F:glucokinase activity"/>
    <property type="evidence" value="ECO:0007669"/>
    <property type="project" value="UniProtKB-UniRule"/>
</dbReference>
<evidence type="ECO:0000313" key="6">
    <source>
        <dbReference type="Proteomes" id="UP000031631"/>
    </source>
</evidence>
<dbReference type="CDD" id="cd24008">
    <property type="entry name" value="ASKHA_NBD_GLK"/>
    <property type="match status" value="1"/>
</dbReference>
<comment type="catalytic activity">
    <reaction evidence="3">
        <text>D-glucose + ATP = D-glucose 6-phosphate + ADP + H(+)</text>
        <dbReference type="Rhea" id="RHEA:17825"/>
        <dbReference type="ChEBI" id="CHEBI:4167"/>
        <dbReference type="ChEBI" id="CHEBI:15378"/>
        <dbReference type="ChEBI" id="CHEBI:30616"/>
        <dbReference type="ChEBI" id="CHEBI:61548"/>
        <dbReference type="ChEBI" id="CHEBI:456216"/>
        <dbReference type="EC" id="2.7.1.2"/>
    </reaction>
</comment>
<keyword evidence="3" id="KW-0324">Glycolysis</keyword>
<keyword evidence="1 3" id="KW-0808">Transferase</keyword>
<dbReference type="GO" id="GO:0005737">
    <property type="term" value="C:cytoplasm"/>
    <property type="evidence" value="ECO:0007669"/>
    <property type="project" value="UniProtKB-SubCell"/>
</dbReference>
<dbReference type="EMBL" id="AP012273">
    <property type="protein sequence ID" value="BAO43328.1"/>
    <property type="molecule type" value="Genomic_DNA"/>
</dbReference>
<gene>
    <name evidence="3" type="primary">glk</name>
    <name evidence="5" type="ORF">TBH_C0382</name>
</gene>
<keyword evidence="3" id="KW-0547">Nucleotide-binding</keyword>
<dbReference type="Proteomes" id="UP000031631">
    <property type="component" value="Chromosome"/>
</dbReference>
<comment type="subcellular location">
    <subcellularLocation>
        <location evidence="3">Cytoplasm</location>
    </subcellularLocation>
</comment>
<dbReference type="GO" id="GO:0006096">
    <property type="term" value="P:glycolytic process"/>
    <property type="evidence" value="ECO:0007669"/>
    <property type="project" value="UniProtKB-UniRule"/>
</dbReference>
<evidence type="ECO:0000256" key="3">
    <source>
        <dbReference type="HAMAP-Rule" id="MF_00524"/>
    </source>
</evidence>
<dbReference type="PANTHER" id="PTHR47363:SF1">
    <property type="entry name" value="GLUCOKINASE"/>
    <property type="match status" value="1"/>
</dbReference>
<dbReference type="EC" id="2.7.1.2" evidence="3"/>
<dbReference type="OrthoDB" id="9800595at2"/>
<dbReference type="Pfam" id="PF02685">
    <property type="entry name" value="Glucokinase"/>
    <property type="match status" value="1"/>
</dbReference>
<dbReference type="InterPro" id="IPR003836">
    <property type="entry name" value="Glucokinase"/>
</dbReference>
<evidence type="ECO:0000256" key="2">
    <source>
        <dbReference type="ARBA" id="ARBA00022777"/>
    </source>
</evidence>
<organism evidence="5 6">
    <name type="scientific">Thiolapillus brandeum</name>
    <dbReference type="NCBI Taxonomy" id="1076588"/>
    <lineage>
        <taxon>Bacteria</taxon>
        <taxon>Pseudomonadati</taxon>
        <taxon>Pseudomonadota</taxon>
        <taxon>Gammaproteobacteria</taxon>
        <taxon>Chromatiales</taxon>
        <taxon>Sedimenticolaceae</taxon>
        <taxon>Thiolapillus</taxon>
    </lineage>
</organism>
<dbReference type="SUPFAM" id="SSF53067">
    <property type="entry name" value="Actin-like ATPase domain"/>
    <property type="match status" value="1"/>
</dbReference>
<evidence type="ECO:0000256" key="1">
    <source>
        <dbReference type="ARBA" id="ARBA00022679"/>
    </source>
</evidence>
<proteinExistence type="inferred from homology"/>
<dbReference type="PANTHER" id="PTHR47363">
    <property type="entry name" value="GLUCOKINASE"/>
    <property type="match status" value="1"/>
</dbReference>
<dbReference type="GO" id="GO:0005536">
    <property type="term" value="F:D-glucose binding"/>
    <property type="evidence" value="ECO:0007669"/>
    <property type="project" value="InterPro"/>
</dbReference>